<dbReference type="RefSeq" id="WP_378041382.1">
    <property type="nucleotide sequence ID" value="NZ_JBHLWH010000027.1"/>
</dbReference>
<gene>
    <name evidence="3" type="ORF">ACFFIO_09765</name>
</gene>
<evidence type="ECO:0000256" key="1">
    <source>
        <dbReference type="SAM" id="MobiDB-lite"/>
    </source>
</evidence>
<reference evidence="3 4" key="1">
    <citation type="submission" date="2024-09" db="EMBL/GenBank/DDBJ databases">
        <authorList>
            <person name="Sun Q."/>
            <person name="Mori K."/>
        </authorList>
    </citation>
    <scope>NUCLEOTIDE SEQUENCE [LARGE SCALE GENOMIC DNA]</scope>
    <source>
        <strain evidence="3 4">CCM 7609</strain>
    </source>
</reference>
<name>A0ABV6F5K2_9MICC</name>
<feature type="compositionally biased region" description="Basic and acidic residues" evidence="1">
    <location>
        <begin position="23"/>
        <end position="32"/>
    </location>
</feature>
<comment type="caution">
    <text evidence="3">The sequence shown here is derived from an EMBL/GenBank/DDBJ whole genome shotgun (WGS) entry which is preliminary data.</text>
</comment>
<proteinExistence type="predicted"/>
<organism evidence="3 4">
    <name type="scientific">Citricoccus parietis</name>
    <dbReference type="NCBI Taxonomy" id="592307"/>
    <lineage>
        <taxon>Bacteria</taxon>
        <taxon>Bacillati</taxon>
        <taxon>Actinomycetota</taxon>
        <taxon>Actinomycetes</taxon>
        <taxon>Micrococcales</taxon>
        <taxon>Micrococcaceae</taxon>
        <taxon>Citricoccus</taxon>
    </lineage>
</organism>
<dbReference type="Pfam" id="PF07179">
    <property type="entry name" value="SseB"/>
    <property type="match status" value="1"/>
</dbReference>
<evidence type="ECO:0000313" key="4">
    <source>
        <dbReference type="Proteomes" id="UP001589766"/>
    </source>
</evidence>
<sequence>MTGSDSGRHLPGHIQAAIQRNLERQHRDDAGRPADSAGLAWEGRDLSGEGIDGSANPLHAFDTDDGTADPAWGPVLDRLAAGKAGEPDVVDVLSRTRVFAAVLPTVVEMAEEMADDHQGHDHADVHQHGGKHGDKESDIALVTLKAPDGRTALPVFTNVPALTAWHPQARPVATWMPRACLSAVDEGAELVVVDPAAERTFVVRRPAVWALAQQQVWTPSYADEALAGELASVVDLVPGLERIGLAPGSGVASRTASGAVLPGGGSGPELRLVAYPQLALSAAQDEAGLRLMAATLQQVLGEVPSLAEKADSVEITVSR</sequence>
<keyword evidence="4" id="KW-1185">Reference proteome</keyword>
<protein>
    <submittedName>
        <fullName evidence="3">SseB family protein</fullName>
    </submittedName>
</protein>
<feature type="domain" description="SseB protein N-terminal" evidence="2">
    <location>
        <begin position="76"/>
        <end position="210"/>
    </location>
</feature>
<dbReference type="EMBL" id="JBHLWH010000027">
    <property type="protein sequence ID" value="MFC0248787.1"/>
    <property type="molecule type" value="Genomic_DNA"/>
</dbReference>
<accession>A0ABV6F5K2</accession>
<dbReference type="InterPro" id="IPR009839">
    <property type="entry name" value="SseB_N"/>
</dbReference>
<evidence type="ECO:0000313" key="3">
    <source>
        <dbReference type="EMBL" id="MFC0248787.1"/>
    </source>
</evidence>
<dbReference type="Proteomes" id="UP001589766">
    <property type="component" value="Unassembled WGS sequence"/>
</dbReference>
<evidence type="ECO:0000259" key="2">
    <source>
        <dbReference type="Pfam" id="PF07179"/>
    </source>
</evidence>
<feature type="region of interest" description="Disordered" evidence="1">
    <location>
        <begin position="23"/>
        <end position="66"/>
    </location>
</feature>